<protein>
    <submittedName>
        <fullName evidence="2">Glycosyltransferase involved in cell wall biosynthesis</fullName>
    </submittedName>
</protein>
<dbReference type="SUPFAM" id="SSF53756">
    <property type="entry name" value="UDP-Glycosyltransferase/glycogen phosphorylase"/>
    <property type="match status" value="1"/>
</dbReference>
<sequence>MRILTGWILRQASLITADSRDVLTEIARYRPSGSLHEIFWGADVTQFHPNPSDRRPGFHVASMRAWEANYQIDVIVEAFSRFLAKSPRCDATLHLFGGGSQKKSLHSLVERLGISKHVIWHGLLPPHALAHELALCDVSISVPQSDATSVSLLESMACSLPAIVSDLPANRQWIDASGGYVVPVGDVDAVATSLCEVFENPAMREQKGAFNRKKIEEIGSSNQQMDLMAVLYTGLGRCRKNECVTSASENR</sequence>
<organism evidence="2 3">
    <name type="scientific">Variovorax paradoxus</name>
    <dbReference type="NCBI Taxonomy" id="34073"/>
    <lineage>
        <taxon>Bacteria</taxon>
        <taxon>Pseudomonadati</taxon>
        <taxon>Pseudomonadota</taxon>
        <taxon>Betaproteobacteria</taxon>
        <taxon>Burkholderiales</taxon>
        <taxon>Comamonadaceae</taxon>
        <taxon>Variovorax</taxon>
    </lineage>
</organism>
<feature type="domain" description="Glycosyl transferase family 1" evidence="1">
    <location>
        <begin position="63"/>
        <end position="212"/>
    </location>
</feature>
<dbReference type="Proteomes" id="UP001224845">
    <property type="component" value="Unassembled WGS sequence"/>
</dbReference>
<proteinExistence type="predicted"/>
<dbReference type="PANTHER" id="PTHR45947:SF3">
    <property type="entry name" value="SULFOQUINOVOSYL TRANSFERASE SQD2"/>
    <property type="match status" value="1"/>
</dbReference>
<dbReference type="InterPro" id="IPR001296">
    <property type="entry name" value="Glyco_trans_1"/>
</dbReference>
<reference evidence="2" key="1">
    <citation type="submission" date="2023-07" db="EMBL/GenBank/DDBJ databases">
        <title>Sorghum-associated microbial communities from plants grown in Nebraska, USA.</title>
        <authorList>
            <person name="Schachtman D."/>
        </authorList>
    </citation>
    <scope>NUCLEOTIDE SEQUENCE</scope>
    <source>
        <strain evidence="2">DS3315</strain>
    </source>
</reference>
<dbReference type="PANTHER" id="PTHR45947">
    <property type="entry name" value="SULFOQUINOVOSYL TRANSFERASE SQD2"/>
    <property type="match status" value="1"/>
</dbReference>
<name>A0AAW8ECT4_VARPD</name>
<comment type="caution">
    <text evidence="2">The sequence shown here is derived from an EMBL/GenBank/DDBJ whole genome shotgun (WGS) entry which is preliminary data.</text>
</comment>
<dbReference type="GO" id="GO:0016757">
    <property type="term" value="F:glycosyltransferase activity"/>
    <property type="evidence" value="ECO:0007669"/>
    <property type="project" value="InterPro"/>
</dbReference>
<accession>A0AAW8ECT4</accession>
<dbReference type="Pfam" id="PF00534">
    <property type="entry name" value="Glycos_transf_1"/>
    <property type="match status" value="1"/>
</dbReference>
<dbReference type="Gene3D" id="3.40.50.2000">
    <property type="entry name" value="Glycogen Phosphorylase B"/>
    <property type="match status" value="2"/>
</dbReference>
<evidence type="ECO:0000313" key="3">
    <source>
        <dbReference type="Proteomes" id="UP001224845"/>
    </source>
</evidence>
<dbReference type="AlphaFoldDB" id="A0AAW8ECT4"/>
<gene>
    <name evidence="2" type="ORF">J2W39_001838</name>
</gene>
<evidence type="ECO:0000313" key="2">
    <source>
        <dbReference type="EMBL" id="MDP9970605.1"/>
    </source>
</evidence>
<dbReference type="EMBL" id="JAUSRV010000004">
    <property type="protein sequence ID" value="MDP9970605.1"/>
    <property type="molecule type" value="Genomic_DNA"/>
</dbReference>
<dbReference type="InterPro" id="IPR050194">
    <property type="entry name" value="Glycosyltransferase_grp1"/>
</dbReference>
<evidence type="ECO:0000259" key="1">
    <source>
        <dbReference type="Pfam" id="PF00534"/>
    </source>
</evidence>